<evidence type="ECO:0000256" key="1">
    <source>
        <dbReference type="SAM" id="MobiDB-lite"/>
    </source>
</evidence>
<dbReference type="PANTHER" id="PTHR28058:SF1">
    <property type="entry name" value="SMALL RIBOSOMAL SUBUNIT PROTEIN BS1M"/>
    <property type="match status" value="1"/>
</dbReference>
<dbReference type="OrthoDB" id="2735536at2759"/>
<dbReference type="EMBL" id="LAVV01013172">
    <property type="protein sequence ID" value="KNZ45897.1"/>
    <property type="molecule type" value="Genomic_DNA"/>
</dbReference>
<feature type="compositionally biased region" description="Low complexity" evidence="1">
    <location>
        <begin position="380"/>
        <end position="401"/>
    </location>
</feature>
<dbReference type="Pfam" id="PF11709">
    <property type="entry name" value="Mit_ribos_Mrp51"/>
    <property type="match status" value="1"/>
</dbReference>
<gene>
    <name evidence="2" type="ORF">VP01_770g4</name>
</gene>
<dbReference type="STRING" id="27349.A0A0L6UCD8"/>
<name>A0A0L6UCD8_9BASI</name>
<evidence type="ECO:0000313" key="2">
    <source>
        <dbReference type="EMBL" id="KNZ45897.1"/>
    </source>
</evidence>
<accession>A0A0L6UCD8</accession>
<organism evidence="2 3">
    <name type="scientific">Puccinia sorghi</name>
    <dbReference type="NCBI Taxonomy" id="27349"/>
    <lineage>
        <taxon>Eukaryota</taxon>
        <taxon>Fungi</taxon>
        <taxon>Dikarya</taxon>
        <taxon>Basidiomycota</taxon>
        <taxon>Pucciniomycotina</taxon>
        <taxon>Pucciniomycetes</taxon>
        <taxon>Pucciniales</taxon>
        <taxon>Pucciniaceae</taxon>
        <taxon>Puccinia</taxon>
    </lineage>
</organism>
<dbReference type="InterPro" id="IPR016712">
    <property type="entry name" value="Rbsml_bS1m-like"/>
</dbReference>
<proteinExistence type="predicted"/>
<evidence type="ECO:0000313" key="3">
    <source>
        <dbReference type="Proteomes" id="UP000037035"/>
    </source>
</evidence>
<protein>
    <submittedName>
        <fullName evidence="2">Uncharacterized protein</fullName>
    </submittedName>
</protein>
<dbReference type="VEuPathDB" id="FungiDB:VP01_770g4"/>
<reference evidence="2 3" key="1">
    <citation type="submission" date="2015-08" db="EMBL/GenBank/DDBJ databases">
        <title>Next Generation Sequencing and Analysis of the Genome of Puccinia sorghi L Schw, the Causal Agent of Maize Common Rust.</title>
        <authorList>
            <person name="Rochi L."/>
            <person name="Burguener G."/>
            <person name="Darino M."/>
            <person name="Turjanski A."/>
            <person name="Kreff E."/>
            <person name="Dieguez M.J."/>
            <person name="Sacco F."/>
        </authorList>
    </citation>
    <scope>NUCLEOTIDE SEQUENCE [LARGE SCALE GENOMIC DNA]</scope>
    <source>
        <strain evidence="2 3">RO10H11247</strain>
    </source>
</reference>
<feature type="region of interest" description="Disordered" evidence="1">
    <location>
        <begin position="377"/>
        <end position="409"/>
    </location>
</feature>
<sequence length="430" mass="48444">MAHFSKLLKESKVVGTVDTKLEQVYTTYNGHLLNQRDFGLKRTLPRKQSARSPWIRLKSLDTAYRQTDYRSAAAEASLVQMWRQMEVGVKTARKNHAAPTLAPEPRPIRIEFSCSIPSWILCALRETISNNSWKINRTIVHHLATAPTYLNFSQDQQDSPTVSVDLYEYAQGNPDQIRRDMEEFLQQVTEKETVSQEDDMILPMTHPNLGLSYGHFDQLHNERLTEGIAGRVLDQADVKSSRQTVSIAGMVGTLQRSSHMDLPSTSFEADVNGYHNLEQGKGTFRIESAHMDPYHLPTEFQFQGFNAPQDQPVRWLDPANSPRALGPNRLKLVVREGQHSDALRVNPRTKIGSLHWVGNPPPKRQGTIVLDFLNSITSRNLPSPSPSSSNSPQQPAQNNLPKNRFAQMQNDQLLKVLKGLVGKPPSSDQS</sequence>
<dbReference type="AlphaFoldDB" id="A0A0L6UCD8"/>
<dbReference type="PANTHER" id="PTHR28058">
    <property type="entry name" value="37S RIBOSOMAL PROTEIN MRP51, MITOCHONDRIAL"/>
    <property type="match status" value="1"/>
</dbReference>
<comment type="caution">
    <text evidence="2">The sequence shown here is derived from an EMBL/GenBank/DDBJ whole genome shotgun (WGS) entry which is preliminary data.</text>
</comment>
<keyword evidence="3" id="KW-1185">Reference proteome</keyword>
<dbReference type="Proteomes" id="UP000037035">
    <property type="component" value="Unassembled WGS sequence"/>
</dbReference>